<feature type="region of interest" description="Disordered" evidence="12">
    <location>
        <begin position="733"/>
        <end position="779"/>
    </location>
</feature>
<evidence type="ECO:0000313" key="17">
    <source>
        <dbReference type="EMBL" id="ABC27446.1"/>
    </source>
</evidence>
<proteinExistence type="predicted"/>
<evidence type="ECO:0000256" key="1">
    <source>
        <dbReference type="ARBA" id="ARBA00000085"/>
    </source>
</evidence>
<dbReference type="PRINTS" id="PR00344">
    <property type="entry name" value="BCTRLSENSOR"/>
</dbReference>
<dbReference type="InterPro" id="IPR008207">
    <property type="entry name" value="Sig_transdc_His_kin_Hpt_dom"/>
</dbReference>
<evidence type="ECO:0000259" key="15">
    <source>
        <dbReference type="PROSITE" id="PS50851"/>
    </source>
</evidence>
<dbReference type="InterPro" id="IPR036641">
    <property type="entry name" value="HPT_dom_sf"/>
</dbReference>
<feature type="domain" description="CheW-like" evidence="15">
    <location>
        <begin position="2444"/>
        <end position="2584"/>
    </location>
</feature>
<dbReference type="Pfam" id="PF26379">
    <property type="entry name" value="FimL_2nd"/>
    <property type="match status" value="1"/>
</dbReference>
<dbReference type="SMART" id="SM01231">
    <property type="entry name" value="H-kinase_dim"/>
    <property type="match status" value="1"/>
</dbReference>
<evidence type="ECO:0000256" key="5">
    <source>
        <dbReference type="ARBA" id="ARBA00022679"/>
    </source>
</evidence>
<feature type="modified residue" description="Phosphohistidine" evidence="9">
    <location>
        <position position="644"/>
    </location>
</feature>
<feature type="domain" description="HPt" evidence="16">
    <location>
        <begin position="1813"/>
        <end position="1917"/>
    </location>
</feature>
<dbReference type="SUPFAM" id="SSF55874">
    <property type="entry name" value="ATPase domain of HSP90 chaperone/DNA topoisomerase II/histidine kinase"/>
    <property type="match status" value="1"/>
</dbReference>
<dbReference type="PROSITE" id="PS50851">
    <property type="entry name" value="CHEW"/>
    <property type="match status" value="1"/>
</dbReference>
<keyword evidence="7" id="KW-0902">Two-component regulatory system</keyword>
<dbReference type="FunFam" id="3.30.565.10:FF:000016">
    <property type="entry name" value="Chemotaxis protein CheA, putative"/>
    <property type="match status" value="1"/>
</dbReference>
<dbReference type="InterPro" id="IPR011006">
    <property type="entry name" value="CheY-like_superfamily"/>
</dbReference>
<accession>Q2SPH8</accession>
<dbReference type="eggNOG" id="COG0643">
    <property type="taxonomic scope" value="Bacteria"/>
</dbReference>
<organism evidence="17 18">
    <name type="scientific">Hahella chejuensis (strain KCTC 2396)</name>
    <dbReference type="NCBI Taxonomy" id="349521"/>
    <lineage>
        <taxon>Bacteria</taxon>
        <taxon>Pseudomonadati</taxon>
        <taxon>Pseudomonadota</taxon>
        <taxon>Gammaproteobacteria</taxon>
        <taxon>Oceanospirillales</taxon>
        <taxon>Hahellaceae</taxon>
        <taxon>Hahella</taxon>
    </lineage>
</organism>
<dbReference type="Pfam" id="PF01627">
    <property type="entry name" value="Hpt"/>
    <property type="match status" value="8"/>
</dbReference>
<feature type="modified residue" description="Phosphohistidine" evidence="9">
    <location>
        <position position="991"/>
    </location>
</feature>
<feature type="domain" description="HPt" evidence="16">
    <location>
        <begin position="1464"/>
        <end position="1568"/>
    </location>
</feature>
<dbReference type="SUPFAM" id="SSF52172">
    <property type="entry name" value="CheY-like"/>
    <property type="match status" value="1"/>
</dbReference>
<evidence type="ECO:0000256" key="2">
    <source>
        <dbReference type="ARBA" id="ARBA00012438"/>
    </source>
</evidence>
<dbReference type="Gene3D" id="3.40.50.2300">
    <property type="match status" value="1"/>
</dbReference>
<feature type="domain" description="HPt" evidence="16">
    <location>
        <begin position="944"/>
        <end position="1048"/>
    </location>
</feature>
<evidence type="ECO:0000259" key="16">
    <source>
        <dbReference type="PROSITE" id="PS50894"/>
    </source>
</evidence>
<dbReference type="SMART" id="SM00387">
    <property type="entry name" value="HATPase_c"/>
    <property type="match status" value="1"/>
</dbReference>
<dbReference type="PANTHER" id="PTHR43395">
    <property type="entry name" value="SENSOR HISTIDINE KINASE CHEA"/>
    <property type="match status" value="1"/>
</dbReference>
<dbReference type="GO" id="GO:0005737">
    <property type="term" value="C:cytoplasm"/>
    <property type="evidence" value="ECO:0007669"/>
    <property type="project" value="InterPro"/>
</dbReference>
<dbReference type="Pfam" id="PF02518">
    <property type="entry name" value="HATPase_c"/>
    <property type="match status" value="1"/>
</dbReference>
<keyword evidence="6 17" id="KW-0418">Kinase</keyword>
<dbReference type="InterPro" id="IPR036890">
    <property type="entry name" value="HATPase_C_sf"/>
</dbReference>
<feature type="domain" description="Histidine kinase" evidence="13">
    <location>
        <begin position="2190"/>
        <end position="2442"/>
    </location>
</feature>
<dbReference type="Gene3D" id="1.20.120.160">
    <property type="entry name" value="HPT domain"/>
    <property type="match status" value="10"/>
</dbReference>
<dbReference type="InterPro" id="IPR001789">
    <property type="entry name" value="Sig_transdc_resp-reg_receiver"/>
</dbReference>
<dbReference type="KEGG" id="hch:HCH_00541"/>
<comment type="catalytic activity">
    <reaction evidence="1">
        <text>ATP + protein L-histidine = ADP + protein N-phospho-L-histidine.</text>
        <dbReference type="EC" id="2.7.13.3"/>
    </reaction>
</comment>
<dbReference type="Pfam" id="PF00072">
    <property type="entry name" value="Response_reg"/>
    <property type="match status" value="1"/>
</dbReference>
<dbReference type="InterPro" id="IPR058661">
    <property type="entry name" value="FimL_2nd"/>
</dbReference>
<feature type="region of interest" description="Disordered" evidence="12">
    <location>
        <begin position="417"/>
        <end position="436"/>
    </location>
</feature>
<dbReference type="eggNOG" id="COG0745">
    <property type="taxonomic scope" value="Bacteria"/>
</dbReference>
<dbReference type="CDD" id="cd17546">
    <property type="entry name" value="REC_hyHK_CKI1_RcsC-like"/>
    <property type="match status" value="1"/>
</dbReference>
<feature type="domain" description="HPt" evidence="16">
    <location>
        <begin position="796"/>
        <end position="900"/>
    </location>
</feature>
<dbReference type="SUPFAM" id="SSF50341">
    <property type="entry name" value="CheW-like"/>
    <property type="match status" value="1"/>
</dbReference>
<dbReference type="OrthoDB" id="9803176at2"/>
<feature type="domain" description="HPt" evidence="16">
    <location>
        <begin position="1948"/>
        <end position="2055"/>
    </location>
</feature>
<feature type="domain" description="HPt" evidence="16">
    <location>
        <begin position="1300"/>
        <end position="1407"/>
    </location>
</feature>
<dbReference type="InterPro" id="IPR002545">
    <property type="entry name" value="CheW-lke_dom"/>
</dbReference>
<evidence type="ECO:0000256" key="8">
    <source>
        <dbReference type="ARBA" id="ARBA00035100"/>
    </source>
</evidence>
<dbReference type="eggNOG" id="COG2198">
    <property type="taxonomic scope" value="Bacteria"/>
</dbReference>
<evidence type="ECO:0000256" key="12">
    <source>
        <dbReference type="SAM" id="MobiDB-lite"/>
    </source>
</evidence>
<dbReference type="Pfam" id="PF01584">
    <property type="entry name" value="CheW"/>
    <property type="match status" value="1"/>
</dbReference>
<dbReference type="InterPro" id="IPR051315">
    <property type="entry name" value="Bact_Chemotaxis_CheA"/>
</dbReference>
<dbReference type="SMART" id="SM00448">
    <property type="entry name" value="REC"/>
    <property type="match status" value="1"/>
</dbReference>
<feature type="modified residue" description="Phosphohistidine" evidence="9">
    <location>
        <position position="1511"/>
    </location>
</feature>
<dbReference type="SUPFAM" id="SSF47226">
    <property type="entry name" value="Histidine-containing phosphotransfer domain, HPT domain"/>
    <property type="match status" value="11"/>
</dbReference>
<feature type="coiled-coil region" evidence="11">
    <location>
        <begin position="2149"/>
        <end position="2176"/>
    </location>
</feature>
<feature type="modified residue" description="Phosphohistidine" evidence="9">
    <location>
        <position position="1347"/>
    </location>
</feature>
<dbReference type="InterPro" id="IPR003594">
    <property type="entry name" value="HATPase_dom"/>
</dbReference>
<keyword evidence="11" id="KW-0175">Coiled coil</keyword>
<evidence type="ECO:0000256" key="3">
    <source>
        <dbReference type="ARBA" id="ARBA00021495"/>
    </source>
</evidence>
<dbReference type="Gene3D" id="2.30.30.40">
    <property type="entry name" value="SH3 Domains"/>
    <property type="match status" value="1"/>
</dbReference>
<dbReference type="EC" id="2.7.13.3" evidence="2"/>
<dbReference type="Proteomes" id="UP000000238">
    <property type="component" value="Chromosome"/>
</dbReference>
<comment type="caution">
    <text evidence="9">Lacks conserved residue(s) required for the propagation of feature annotation.</text>
</comment>
<dbReference type="STRING" id="349521.HCH_00541"/>
<comment type="function">
    <text evidence="8">Involved in the transmission of sensory signals from the chemoreceptors to the flagellar motors. CheA is autophosphorylated; it can transfer its phosphate group to either CheB or CheY.</text>
</comment>
<evidence type="ECO:0000256" key="4">
    <source>
        <dbReference type="ARBA" id="ARBA00022553"/>
    </source>
</evidence>
<evidence type="ECO:0000259" key="14">
    <source>
        <dbReference type="PROSITE" id="PS50110"/>
    </source>
</evidence>
<reference evidence="17 18" key="1">
    <citation type="journal article" date="2005" name="Nucleic Acids Res.">
        <title>Genomic blueprint of Hahella chejuensis, a marine microbe producing an algicidal agent.</title>
        <authorList>
            <person name="Jeong H."/>
            <person name="Yim J.H."/>
            <person name="Lee C."/>
            <person name="Choi S.-H."/>
            <person name="Park Y.K."/>
            <person name="Yoon S.H."/>
            <person name="Hur C.-G."/>
            <person name="Kang H.-Y."/>
            <person name="Kim D."/>
            <person name="Lee H.H."/>
            <person name="Park K.H."/>
            <person name="Park S.-H."/>
            <person name="Park H.-S."/>
            <person name="Lee H.K."/>
            <person name="Oh T.K."/>
            <person name="Kim J.F."/>
        </authorList>
    </citation>
    <scope>NUCLEOTIDE SEQUENCE [LARGE SCALE GENOMIC DNA]</scope>
    <source>
        <strain evidence="17 18">KCTC 2396</strain>
    </source>
</reference>
<dbReference type="Gene3D" id="3.30.565.10">
    <property type="entry name" value="Histidine kinase-like ATPase, C-terminal domain"/>
    <property type="match status" value="1"/>
</dbReference>
<evidence type="ECO:0000256" key="11">
    <source>
        <dbReference type="SAM" id="Coils"/>
    </source>
</evidence>
<feature type="region of interest" description="Disordered" evidence="12">
    <location>
        <begin position="1612"/>
        <end position="1633"/>
    </location>
</feature>
<evidence type="ECO:0000313" key="18">
    <source>
        <dbReference type="Proteomes" id="UP000000238"/>
    </source>
</evidence>
<dbReference type="PROSITE" id="PS50894">
    <property type="entry name" value="HPT"/>
    <property type="match status" value="8"/>
</dbReference>
<dbReference type="InterPro" id="IPR004105">
    <property type="entry name" value="CheA-like_dim"/>
</dbReference>
<dbReference type="GO" id="GO:0000155">
    <property type="term" value="F:phosphorelay sensor kinase activity"/>
    <property type="evidence" value="ECO:0007669"/>
    <property type="project" value="InterPro"/>
</dbReference>
<dbReference type="SMART" id="SM00073">
    <property type="entry name" value="HPT"/>
    <property type="match status" value="7"/>
</dbReference>
<keyword evidence="18" id="KW-1185">Reference proteome</keyword>
<keyword evidence="4 10" id="KW-0597">Phosphoprotein</keyword>
<dbReference type="GO" id="GO:0006935">
    <property type="term" value="P:chemotaxis"/>
    <property type="evidence" value="ECO:0007669"/>
    <property type="project" value="InterPro"/>
</dbReference>
<gene>
    <name evidence="17" type="ordered locus">HCH_00541</name>
</gene>
<feature type="domain" description="HPt" evidence="16">
    <location>
        <begin position="1657"/>
        <end position="1761"/>
    </location>
</feature>
<evidence type="ECO:0000256" key="6">
    <source>
        <dbReference type="ARBA" id="ARBA00022777"/>
    </source>
</evidence>
<feature type="modified residue" description="Phosphohistidine" evidence="9">
    <location>
        <position position="843"/>
    </location>
</feature>
<dbReference type="Pfam" id="PF02895">
    <property type="entry name" value="H-kinase_dim"/>
    <property type="match status" value="1"/>
</dbReference>
<feature type="modified residue" description="Phosphohistidine" evidence="9">
    <location>
        <position position="1704"/>
    </location>
</feature>
<dbReference type="PROSITE" id="PS50110">
    <property type="entry name" value="RESPONSE_REGULATORY"/>
    <property type="match status" value="1"/>
</dbReference>
<evidence type="ECO:0000256" key="9">
    <source>
        <dbReference type="PROSITE-ProRule" id="PRU00110"/>
    </source>
</evidence>
<evidence type="ECO:0000259" key="13">
    <source>
        <dbReference type="PROSITE" id="PS50109"/>
    </source>
</evidence>
<feature type="compositionally biased region" description="Acidic residues" evidence="12">
    <location>
        <begin position="1621"/>
        <end position="1630"/>
    </location>
</feature>
<name>Q2SPH8_HAHCH</name>
<evidence type="ECO:0000256" key="10">
    <source>
        <dbReference type="PROSITE-ProRule" id="PRU00169"/>
    </source>
</evidence>
<keyword evidence="5" id="KW-0808">Transferase</keyword>
<protein>
    <recommendedName>
        <fullName evidence="3">Chemotaxis protein CheA</fullName>
        <ecNumber evidence="2">2.7.13.3</ecNumber>
    </recommendedName>
</protein>
<dbReference type="InterPro" id="IPR036061">
    <property type="entry name" value="CheW-like_dom_sf"/>
</dbReference>
<dbReference type="PROSITE" id="PS50109">
    <property type="entry name" value="HIS_KIN"/>
    <property type="match status" value="1"/>
</dbReference>
<dbReference type="PANTHER" id="PTHR43395:SF8">
    <property type="entry name" value="HISTIDINE KINASE"/>
    <property type="match status" value="1"/>
</dbReference>
<dbReference type="InterPro" id="IPR004358">
    <property type="entry name" value="Sig_transdc_His_kin-like_C"/>
</dbReference>
<feature type="modified residue" description="4-aspartylphosphate" evidence="10">
    <location>
        <position position="2658"/>
    </location>
</feature>
<feature type="modified residue" description="Phosphohistidine" evidence="9">
    <location>
        <position position="1995"/>
    </location>
</feature>
<feature type="domain" description="HPt" evidence="16">
    <location>
        <begin position="597"/>
        <end position="701"/>
    </location>
</feature>
<dbReference type="CDD" id="cd00088">
    <property type="entry name" value="HPT"/>
    <property type="match status" value="7"/>
</dbReference>
<sequence length="2726" mass="300579">MAGNHDYVALDWVKGEIDSTLKQAQLALEDYVNNTEDSAKLRFCLNYIHQVHGTLQMVEFYGAALLAEEMEKLAQAVLQETVPHPDEAIEVLMRAILQLPNYLNRLQSSRRDLPVILLPILNDLRASRGESLLSDTSLFTPDLSMARIAAPPGVNQRLHDDKVIMQLRKLRQMYQFALAGVIRESELPANFSYMGKVFKRLESLCRDTAQGQIWRVAHAFIDALVNNGIELSSAIKNLLRALDYRIKKVIDENIDILVQAPPEDLLKHLLYYVARSDARTPAIEGVREDYRLDQALPSDEEVDIERQKMSGPDKGAIESVVEALNEELARVKDQLDLFVRGEFKDSSDLAELLPGLHQVANTMAVLGLGIPRKVVQEQIDLIETLSSGADTPDDNVLMDIAGALLYVEATLSGFSDDAGSQRASSGDNAGGAAIPKEQVDNAHEAVIREARNGLEQAKTDIVEYIASHWDRSEIESVPKLLQSIRGGLRIIPLERAADLLDASARYIQDRLLDSDQSPDWNQLDTLADAITSIEYYLERLSEGSQDNELILQVAEESLAQLGYPVGDAVAIAPQTVAGTAPTMSAPPESSRDKASDKELIDDEIVEIFVEEAEEVLATIHNYFPSFQSNPDDQVALAEIRRAFHTLKGSGRLVGATTLGELAWSVENMLNRVIDGSITATLEMFELLEGVINKLPELIERFKTGQEINDVEQFVAKAEALAAARRLSREKSAASDIDLSVPKEEPAPAPIEEPVAASEPEAPVVEERQPEPIEPPSIPEPVAETIEVPELEEEDEDDMIDDEIIEIFVEEAAEVLDTIGQYLPSYLASYDNQEALIEVRRAFHTLKGSGRLVGATLVGELAWSVENLLNRIIDGAIFMSQDIGELMQAVTKILPDLVEDFKLRRKPSHNTQPYMDQAHAIAKGEIPKPLKLDQDASATAAGEPTLDIDPALKDIFKAETESHLETLATFTAKAAANGEPTPITDEISRAMHTLKGSANTAGIEPIATVVVPLEKFVKEARARGVSVDSDICELLQEGAGFVRRGLDQIESTPLKPLDGANDYLEKLATVSNRILTNAAQSDVLQATSKPDPQLINLFLTEGVDILLDAERILNEWSQDPNSKEDQHKLVTELTTLSRGAEVAGLEDVAELSRALETAYELAEAGAANTDDRFFTIAKRGHDVLISMMDQVAAGLATQPDASLIQELYALAKPVESAPAEDVPPVAEVAEEESLAPAANAADDEIPLLDDVIIEEAEEDDLAEDINFDIGLPEEPEAIEPSASFMEEIEETPAPVASGGVVYELDPELADVFLQEAQDIIQSSADVMQQWSQDLHNIALVQQLQRDLHTLKGGARLAGIPPIGDLSHELESLFEGIVEQRVTPDEEASNLSLLAHDTLAGMVDSVTATRTCNDAQDLIDALHAYLSGERSSEDEEDEGDEVSYDETSLPTMDFNEEEDIPVLEEVAPLDPEMVEIFLEEAQDIIQRTGETMHSWSEELGNLEHLKELQRDLHTLKGGARMAEIKSIGDLAHELETLFERMTEGRLAPEPAMVGLVMECHDRLAGMVDAVAQNQVASPARDLIGRVHDMAQGAGHHYADGEDDYIVDAHPEVEAAAETTSEPQVEETAEEPEGLAGIEEITAEPAPVEEAPIENPVYDISELDQELVSIFLEEANELVDSTARNLQSWLGELENIEHVKELQRALHTLKGGARMAEIKPIGDLAHELETLFEGIVEGRFLAEPSLSDLMLACHDRLAEMVDSVTSNSPVRAANDLAQQVIKYCAQHDLAAKGAPDHEDTIAEIEREQQSLQEAALETSDEDLRSIFLDESRDIMDAVIDCFDRWKANPDNITPTKELVRDLQTLNGGAKLANIDSVHALTEALTERMESVVDGKHQVPDELITLVDRSIRYIGRLLDQIEQLEQPEVPNELIRELKEVGSGDELPASEFALDVDPEILQVFVEEANELQASLEREFNDWTREPRNSVHADSMSRALHTLKGGARLATLTNIGDLAQEIESIVKQAYDHKHELDDALRSEIEILFNRLKSEIGQVKNFYSSQQEAEAEAAAAEAPKSEPEALAERMVQMQREQAVPAVKKEEPAKTEMQPAQPAAQRQTAAETVRVSANLLDNLVNLAGETSITRGLLEQQISDFTYTLEEMQSTIDRLREQLRRMDMETEAQVLFRMEKESGVKYEDFDPLEMDRYSSIQQLSRALSESSSDLTDLRETMMDKARDAETLLLQQSRINTELQEGLMKTRMVPFTSIVPRLRRIIRQVSSELGKKADFEVYNPEGELDRTVLERMLAPLEHMLRNAIDHGVEMPEQRRAKGKSETGRIELSVGREGGDVVLILSDDGAGINVDAVRRKAIKSGLIDEGTHLSDHDMLQFIFQAGFSTAEKVTQISGRGVGMDVVASEIKQLGGRVTIDSKPGHGTRFIVHLPFTVSVNRALMVNTGEDYYAIPLNTIEGIVRVSTYELEEYYKPNAPLYEYAGQKYRLQYLGSLLKSEHHPKLQGQPLPLPVILVRGGGDQPLALQVDSLMGSREIVVKGLGTQFSSVRGVSGATILGDGSVVVILDLPALLRSDMSHFGPSLTPTLKPAAEPARAASGPTTVMVVDDSVTVRKVTSRLLERNGMEVITAKDGVDAIALLQDHKPDVMLLDIEMPRMDGFEVASLVRHDERLKDVPIIMITSRTGQKHRERALSIGVNEYLGKPFQEKILLETIERLVE</sequence>
<dbReference type="InterPro" id="IPR005467">
    <property type="entry name" value="His_kinase_dom"/>
</dbReference>
<evidence type="ECO:0000256" key="7">
    <source>
        <dbReference type="ARBA" id="ARBA00023012"/>
    </source>
</evidence>
<dbReference type="SMART" id="SM00260">
    <property type="entry name" value="CheW"/>
    <property type="match status" value="1"/>
</dbReference>
<dbReference type="RefSeq" id="WP_011394523.1">
    <property type="nucleotide sequence ID" value="NC_007645.1"/>
</dbReference>
<feature type="compositionally biased region" description="Low complexity" evidence="12">
    <location>
        <begin position="749"/>
        <end position="762"/>
    </location>
</feature>
<dbReference type="EMBL" id="CP000155">
    <property type="protein sequence ID" value="ABC27446.1"/>
    <property type="molecule type" value="Genomic_DNA"/>
</dbReference>
<feature type="domain" description="Response regulatory" evidence="14">
    <location>
        <begin position="2609"/>
        <end position="2725"/>
    </location>
</feature>
<feature type="coiled-coil region" evidence="11">
    <location>
        <begin position="1791"/>
        <end position="1818"/>
    </location>
</feature>
<dbReference type="HOGENOM" id="CLU_000650_0_0_6"/>